<gene>
    <name evidence="1" type="ORF">ACFOS1_20530</name>
</gene>
<keyword evidence="2" id="KW-1185">Reference proteome</keyword>
<sequence>MKQLLLLLFFVITVSTYAQESSLRIFYGFADAELLEGKDLDGVSNSEVENLFELGMEYTIPISAKLSIVPGLTYTKTDLKTSSRLYYDLLSSYHDEGNDTQPAPQLEKIEILSIPILVEFSFWNYFFVNGGPVLSFQLNDNIINSQEGIGYHLGFGGQYNFGDFFVFANPYFKQFGTIDFKDENRDRNLSQFGVHVGLGYQF</sequence>
<dbReference type="Proteomes" id="UP001595793">
    <property type="component" value="Unassembled WGS sequence"/>
</dbReference>
<reference evidence="2" key="1">
    <citation type="journal article" date="2019" name="Int. J. Syst. Evol. Microbiol.">
        <title>The Global Catalogue of Microorganisms (GCM) 10K type strain sequencing project: providing services to taxonomists for standard genome sequencing and annotation.</title>
        <authorList>
            <consortium name="The Broad Institute Genomics Platform"/>
            <consortium name="The Broad Institute Genome Sequencing Center for Infectious Disease"/>
            <person name="Wu L."/>
            <person name="Ma J."/>
        </authorList>
    </citation>
    <scope>NUCLEOTIDE SEQUENCE [LARGE SCALE GENOMIC DNA]</scope>
    <source>
        <strain evidence="2">CECT 9128</strain>
    </source>
</reference>
<evidence type="ECO:0008006" key="3">
    <source>
        <dbReference type="Google" id="ProtNLM"/>
    </source>
</evidence>
<evidence type="ECO:0000313" key="1">
    <source>
        <dbReference type="EMBL" id="MFC4029816.1"/>
    </source>
</evidence>
<comment type="caution">
    <text evidence="1">The sequence shown here is derived from an EMBL/GenBank/DDBJ whole genome shotgun (WGS) entry which is preliminary data.</text>
</comment>
<dbReference type="EMBL" id="JBHSAS010000034">
    <property type="protein sequence ID" value="MFC4029816.1"/>
    <property type="molecule type" value="Genomic_DNA"/>
</dbReference>
<protein>
    <recommendedName>
        <fullName evidence="3">Outer membrane protein beta-barrel domain-containing protein</fullName>
    </recommendedName>
</protein>
<proteinExistence type="predicted"/>
<evidence type="ECO:0000313" key="2">
    <source>
        <dbReference type="Proteomes" id="UP001595793"/>
    </source>
</evidence>
<accession>A0ABV8HG57</accession>
<name>A0ABV8HG57_9FLAO</name>
<organism evidence="1 2">
    <name type="scientific">Zunongwangia endophytica</name>
    <dbReference type="NCBI Taxonomy" id="1808945"/>
    <lineage>
        <taxon>Bacteria</taxon>
        <taxon>Pseudomonadati</taxon>
        <taxon>Bacteroidota</taxon>
        <taxon>Flavobacteriia</taxon>
        <taxon>Flavobacteriales</taxon>
        <taxon>Flavobacteriaceae</taxon>
        <taxon>Zunongwangia</taxon>
    </lineage>
</organism>
<dbReference type="RefSeq" id="WP_290231813.1">
    <property type="nucleotide sequence ID" value="NZ_JAUFPZ010000002.1"/>
</dbReference>